<dbReference type="STRING" id="1429083.GCA_001885685_03188"/>
<dbReference type="AlphaFoldDB" id="A0A1H7R8M3"/>
<proteinExistence type="predicted"/>
<gene>
    <name evidence="1" type="ORF">SAMN05216214_11455</name>
</gene>
<keyword evidence="2" id="KW-1185">Reference proteome</keyword>
<dbReference type="EMBL" id="FOAS01000014">
    <property type="protein sequence ID" value="SEL56636.1"/>
    <property type="molecule type" value="Genomic_DNA"/>
</dbReference>
<organism evidence="1 2">
    <name type="scientific">Atopomonas hussainii</name>
    <dbReference type="NCBI Taxonomy" id="1429083"/>
    <lineage>
        <taxon>Bacteria</taxon>
        <taxon>Pseudomonadati</taxon>
        <taxon>Pseudomonadota</taxon>
        <taxon>Gammaproteobacteria</taxon>
        <taxon>Pseudomonadales</taxon>
        <taxon>Pseudomonadaceae</taxon>
        <taxon>Atopomonas</taxon>
    </lineage>
</organism>
<name>A0A1H7R8M3_9GAMM</name>
<reference evidence="1 2" key="1">
    <citation type="submission" date="2016-10" db="EMBL/GenBank/DDBJ databases">
        <authorList>
            <person name="de Groot N.N."/>
        </authorList>
    </citation>
    <scope>NUCLEOTIDE SEQUENCE [LARGE SCALE GENOMIC DNA]</scope>
    <source>
        <strain evidence="1 2">JCM 19513</strain>
    </source>
</reference>
<sequence length="101" mass="11146">MKTLHLLSHSPFTDQRLTSCLHVIGANDGLLLTGDAVLALQPGSLQRKALELMPAGVQLFALEEDLIARHLQDCLPERVNSVDYPRFVALSLQADKVNSWL</sequence>
<protein>
    <submittedName>
        <fullName evidence="1">tRNA 2-thiouridine synthesizing protein B</fullName>
    </submittedName>
</protein>
<evidence type="ECO:0000313" key="2">
    <source>
        <dbReference type="Proteomes" id="UP000185766"/>
    </source>
</evidence>
<dbReference type="RefSeq" id="WP_074869679.1">
    <property type="nucleotide sequence ID" value="NZ_FOAS01000014.1"/>
</dbReference>
<dbReference type="InterPro" id="IPR027396">
    <property type="entry name" value="DsrEFH-like"/>
</dbReference>
<accession>A0A1H7R8M3</accession>
<dbReference type="Proteomes" id="UP000185766">
    <property type="component" value="Unassembled WGS sequence"/>
</dbReference>
<dbReference type="GO" id="GO:1990228">
    <property type="term" value="C:sulfurtransferase complex"/>
    <property type="evidence" value="ECO:0007669"/>
    <property type="project" value="TreeGrafter"/>
</dbReference>
<dbReference type="GO" id="GO:0002143">
    <property type="term" value="P:tRNA wobble position uridine thiolation"/>
    <property type="evidence" value="ECO:0007669"/>
    <property type="project" value="InterPro"/>
</dbReference>
<dbReference type="PANTHER" id="PTHR37526:SF1">
    <property type="entry name" value="PROTEIN TUSB"/>
    <property type="match status" value="1"/>
</dbReference>
<dbReference type="NCBIfam" id="TIGR03011">
    <property type="entry name" value="sulf_tusB_dsrH"/>
    <property type="match status" value="1"/>
</dbReference>
<dbReference type="PANTHER" id="PTHR37526">
    <property type="entry name" value="PROTEIN TUSB"/>
    <property type="match status" value="1"/>
</dbReference>
<dbReference type="Gene3D" id="3.40.1260.10">
    <property type="entry name" value="DsrEFH-like"/>
    <property type="match status" value="1"/>
</dbReference>
<dbReference type="InterPro" id="IPR007215">
    <property type="entry name" value="Sulphur_relay_TusB/DsrH"/>
</dbReference>
<dbReference type="SUPFAM" id="SSF75169">
    <property type="entry name" value="DsrEFH-like"/>
    <property type="match status" value="1"/>
</dbReference>
<evidence type="ECO:0000313" key="1">
    <source>
        <dbReference type="EMBL" id="SEL56636.1"/>
    </source>
</evidence>
<dbReference type="Pfam" id="PF04077">
    <property type="entry name" value="DsrH"/>
    <property type="match status" value="1"/>
</dbReference>